<evidence type="ECO:0000313" key="3">
    <source>
        <dbReference type="EMBL" id="KAF2747647.1"/>
    </source>
</evidence>
<feature type="signal peptide" evidence="2">
    <location>
        <begin position="1"/>
        <end position="19"/>
    </location>
</feature>
<evidence type="ECO:0000313" key="4">
    <source>
        <dbReference type="Proteomes" id="UP000799440"/>
    </source>
</evidence>
<dbReference type="AlphaFoldDB" id="A0A6A6VEW6"/>
<dbReference type="EMBL" id="MU006572">
    <property type="protein sequence ID" value="KAF2747647.1"/>
    <property type="molecule type" value="Genomic_DNA"/>
</dbReference>
<organism evidence="3 4">
    <name type="scientific">Sporormia fimetaria CBS 119925</name>
    <dbReference type="NCBI Taxonomy" id="1340428"/>
    <lineage>
        <taxon>Eukaryota</taxon>
        <taxon>Fungi</taxon>
        <taxon>Dikarya</taxon>
        <taxon>Ascomycota</taxon>
        <taxon>Pezizomycotina</taxon>
        <taxon>Dothideomycetes</taxon>
        <taxon>Pleosporomycetidae</taxon>
        <taxon>Pleosporales</taxon>
        <taxon>Sporormiaceae</taxon>
        <taxon>Sporormia</taxon>
    </lineage>
</organism>
<keyword evidence="2" id="KW-0732">Signal</keyword>
<reference evidence="3" key="1">
    <citation type="journal article" date="2020" name="Stud. Mycol.">
        <title>101 Dothideomycetes genomes: a test case for predicting lifestyles and emergence of pathogens.</title>
        <authorList>
            <person name="Haridas S."/>
            <person name="Albert R."/>
            <person name="Binder M."/>
            <person name="Bloem J."/>
            <person name="Labutti K."/>
            <person name="Salamov A."/>
            <person name="Andreopoulos B."/>
            <person name="Baker S."/>
            <person name="Barry K."/>
            <person name="Bills G."/>
            <person name="Bluhm B."/>
            <person name="Cannon C."/>
            <person name="Castanera R."/>
            <person name="Culley D."/>
            <person name="Daum C."/>
            <person name="Ezra D."/>
            <person name="Gonzalez J."/>
            <person name="Henrissat B."/>
            <person name="Kuo A."/>
            <person name="Liang C."/>
            <person name="Lipzen A."/>
            <person name="Lutzoni F."/>
            <person name="Magnuson J."/>
            <person name="Mondo S."/>
            <person name="Nolan M."/>
            <person name="Ohm R."/>
            <person name="Pangilinan J."/>
            <person name="Park H.-J."/>
            <person name="Ramirez L."/>
            <person name="Alfaro M."/>
            <person name="Sun H."/>
            <person name="Tritt A."/>
            <person name="Yoshinaga Y."/>
            <person name="Zwiers L.-H."/>
            <person name="Turgeon B."/>
            <person name="Goodwin S."/>
            <person name="Spatafora J."/>
            <person name="Crous P."/>
            <person name="Grigoriev I."/>
        </authorList>
    </citation>
    <scope>NUCLEOTIDE SEQUENCE</scope>
    <source>
        <strain evidence="3">CBS 119925</strain>
    </source>
</reference>
<protein>
    <submittedName>
        <fullName evidence="3">Uncharacterized protein</fullName>
    </submittedName>
</protein>
<evidence type="ECO:0000256" key="2">
    <source>
        <dbReference type="SAM" id="SignalP"/>
    </source>
</evidence>
<name>A0A6A6VEW6_9PLEO</name>
<keyword evidence="1" id="KW-0175">Coiled coil</keyword>
<feature type="coiled-coil region" evidence="1">
    <location>
        <begin position="120"/>
        <end position="147"/>
    </location>
</feature>
<dbReference type="Proteomes" id="UP000799440">
    <property type="component" value="Unassembled WGS sequence"/>
</dbReference>
<keyword evidence="4" id="KW-1185">Reference proteome</keyword>
<feature type="chain" id="PRO_5025504401" evidence="2">
    <location>
        <begin position="20"/>
        <end position="475"/>
    </location>
</feature>
<proteinExistence type="predicted"/>
<sequence length="475" mass="52432">MSFTRYFVQILSLSAAALAVDNEEASLVAWKAYGDIIKSFLTGGQPITKGQDFIYIAPPTSVFVRGGTVCPESVTNFELYNVADRLQNSSSPLLGTTGPLYHQALESYLESVAVSDRVLTDAEKKKLATLEKAVDAAKTKFSKQKNTAFMTWRKDEVAQYFNQSFQAWVTDNDPQYANFQAQLVTADASYNNYMLSLYGSKYNLLQEQRTRINGKAQNELSPVPGYNMMVYPSADSYAVSLKPWIKNEITDFVAYRPSYSLAGYENTCDAYFRNNLGRTTLEYSFKNVDGHDWSTFGYEKRVVKGGGGFFGILGYKQSSTSETTHYNSWSGSWQQDVKVTISMKGSPALVPINAGFWDVGNVRQTYPKLRAGESDTLAGNVRLTHALVGYQIAMNLTFSNQETWKNVTQFIETGKKSKAGGLQVFGFSFGASGGGSYQYTFNDLKTSATSDGGVISIPPTPEGMMFMLGARGKAL</sequence>
<dbReference type="OrthoDB" id="5047692at2759"/>
<evidence type="ECO:0000256" key="1">
    <source>
        <dbReference type="SAM" id="Coils"/>
    </source>
</evidence>
<gene>
    <name evidence="3" type="ORF">M011DRAFT_477265</name>
</gene>
<accession>A0A6A6VEW6</accession>